<evidence type="ECO:0000256" key="1">
    <source>
        <dbReference type="SAM" id="MobiDB-lite"/>
    </source>
</evidence>
<organism evidence="2 3">
    <name type="scientific">Periplaneta americana</name>
    <name type="common">American cockroach</name>
    <name type="synonym">Blatta americana</name>
    <dbReference type="NCBI Taxonomy" id="6978"/>
    <lineage>
        <taxon>Eukaryota</taxon>
        <taxon>Metazoa</taxon>
        <taxon>Ecdysozoa</taxon>
        <taxon>Arthropoda</taxon>
        <taxon>Hexapoda</taxon>
        <taxon>Insecta</taxon>
        <taxon>Pterygota</taxon>
        <taxon>Neoptera</taxon>
        <taxon>Polyneoptera</taxon>
        <taxon>Dictyoptera</taxon>
        <taxon>Blattodea</taxon>
        <taxon>Blattoidea</taxon>
        <taxon>Blattidae</taxon>
        <taxon>Blattinae</taxon>
        <taxon>Periplaneta</taxon>
    </lineage>
</organism>
<gene>
    <name evidence="2" type="ORF">ANN_07626</name>
</gene>
<comment type="caution">
    <text evidence="2">The sequence shown here is derived from an EMBL/GenBank/DDBJ whole genome shotgun (WGS) entry which is preliminary data.</text>
</comment>
<evidence type="ECO:0000313" key="2">
    <source>
        <dbReference type="EMBL" id="KAJ4439502.1"/>
    </source>
</evidence>
<dbReference type="EMBL" id="JAJSOF020000017">
    <property type="protein sequence ID" value="KAJ4439502.1"/>
    <property type="molecule type" value="Genomic_DNA"/>
</dbReference>
<proteinExistence type="predicted"/>
<sequence length="89" mass="9953">MAGLCEGGNEPPGSLKVSTRPNLRNKNGLTMSIGWTAPESQDEFSAINHMEDDLWDAPEKMDGDRNRPLGIIPPRTTMMMMMMLMIRCL</sequence>
<dbReference type="Proteomes" id="UP001148838">
    <property type="component" value="Unassembled WGS sequence"/>
</dbReference>
<evidence type="ECO:0000313" key="3">
    <source>
        <dbReference type="Proteomes" id="UP001148838"/>
    </source>
</evidence>
<protein>
    <submittedName>
        <fullName evidence="2">Uncharacterized protein</fullName>
    </submittedName>
</protein>
<name>A0ABQ8T0Q7_PERAM</name>
<keyword evidence="3" id="KW-1185">Reference proteome</keyword>
<feature type="region of interest" description="Disordered" evidence="1">
    <location>
        <begin position="1"/>
        <end position="23"/>
    </location>
</feature>
<reference evidence="2 3" key="1">
    <citation type="journal article" date="2022" name="Allergy">
        <title>Genome assembly and annotation of Periplaneta americana reveal a comprehensive cockroach allergen profile.</title>
        <authorList>
            <person name="Wang L."/>
            <person name="Xiong Q."/>
            <person name="Saelim N."/>
            <person name="Wang L."/>
            <person name="Nong W."/>
            <person name="Wan A.T."/>
            <person name="Shi M."/>
            <person name="Liu X."/>
            <person name="Cao Q."/>
            <person name="Hui J.H.L."/>
            <person name="Sookrung N."/>
            <person name="Leung T.F."/>
            <person name="Tungtrongchitr A."/>
            <person name="Tsui S.K.W."/>
        </authorList>
    </citation>
    <scope>NUCLEOTIDE SEQUENCE [LARGE SCALE GENOMIC DNA]</scope>
    <source>
        <strain evidence="2">PWHHKU_190912</strain>
    </source>
</reference>
<accession>A0ABQ8T0Q7</accession>